<organism evidence="1 2">
    <name type="scientific">Coprinopsis marcescibilis</name>
    <name type="common">Agaric fungus</name>
    <name type="synonym">Psathyrella marcescibilis</name>
    <dbReference type="NCBI Taxonomy" id="230819"/>
    <lineage>
        <taxon>Eukaryota</taxon>
        <taxon>Fungi</taxon>
        <taxon>Dikarya</taxon>
        <taxon>Basidiomycota</taxon>
        <taxon>Agaricomycotina</taxon>
        <taxon>Agaricomycetes</taxon>
        <taxon>Agaricomycetidae</taxon>
        <taxon>Agaricales</taxon>
        <taxon>Agaricineae</taxon>
        <taxon>Psathyrellaceae</taxon>
        <taxon>Coprinopsis</taxon>
    </lineage>
</organism>
<proteinExistence type="predicted"/>
<evidence type="ECO:0000313" key="1">
    <source>
        <dbReference type="EMBL" id="TFK23782.1"/>
    </source>
</evidence>
<gene>
    <name evidence="1" type="ORF">FA15DRAFT_445717</name>
</gene>
<dbReference type="Proteomes" id="UP000307440">
    <property type="component" value="Unassembled WGS sequence"/>
</dbReference>
<accession>A0A5C3KTE4</accession>
<protein>
    <submittedName>
        <fullName evidence="1">Uncharacterized protein</fullName>
    </submittedName>
</protein>
<dbReference type="EMBL" id="ML210212">
    <property type="protein sequence ID" value="TFK23782.1"/>
    <property type="molecule type" value="Genomic_DNA"/>
</dbReference>
<evidence type="ECO:0000313" key="2">
    <source>
        <dbReference type="Proteomes" id="UP000307440"/>
    </source>
</evidence>
<reference evidence="1 2" key="1">
    <citation type="journal article" date="2019" name="Nat. Ecol. Evol.">
        <title>Megaphylogeny resolves global patterns of mushroom evolution.</title>
        <authorList>
            <person name="Varga T."/>
            <person name="Krizsan K."/>
            <person name="Foldi C."/>
            <person name="Dima B."/>
            <person name="Sanchez-Garcia M."/>
            <person name="Sanchez-Ramirez S."/>
            <person name="Szollosi G.J."/>
            <person name="Szarkandi J.G."/>
            <person name="Papp V."/>
            <person name="Albert L."/>
            <person name="Andreopoulos W."/>
            <person name="Angelini C."/>
            <person name="Antonin V."/>
            <person name="Barry K.W."/>
            <person name="Bougher N.L."/>
            <person name="Buchanan P."/>
            <person name="Buyck B."/>
            <person name="Bense V."/>
            <person name="Catcheside P."/>
            <person name="Chovatia M."/>
            <person name="Cooper J."/>
            <person name="Damon W."/>
            <person name="Desjardin D."/>
            <person name="Finy P."/>
            <person name="Geml J."/>
            <person name="Haridas S."/>
            <person name="Hughes K."/>
            <person name="Justo A."/>
            <person name="Karasinski D."/>
            <person name="Kautmanova I."/>
            <person name="Kiss B."/>
            <person name="Kocsube S."/>
            <person name="Kotiranta H."/>
            <person name="LaButti K.M."/>
            <person name="Lechner B.E."/>
            <person name="Liimatainen K."/>
            <person name="Lipzen A."/>
            <person name="Lukacs Z."/>
            <person name="Mihaltcheva S."/>
            <person name="Morgado L.N."/>
            <person name="Niskanen T."/>
            <person name="Noordeloos M.E."/>
            <person name="Ohm R.A."/>
            <person name="Ortiz-Santana B."/>
            <person name="Ovrebo C."/>
            <person name="Racz N."/>
            <person name="Riley R."/>
            <person name="Savchenko A."/>
            <person name="Shiryaev A."/>
            <person name="Soop K."/>
            <person name="Spirin V."/>
            <person name="Szebenyi C."/>
            <person name="Tomsovsky M."/>
            <person name="Tulloss R.E."/>
            <person name="Uehling J."/>
            <person name="Grigoriev I.V."/>
            <person name="Vagvolgyi C."/>
            <person name="Papp T."/>
            <person name="Martin F.M."/>
            <person name="Miettinen O."/>
            <person name="Hibbett D.S."/>
            <person name="Nagy L.G."/>
        </authorList>
    </citation>
    <scope>NUCLEOTIDE SEQUENCE [LARGE SCALE GENOMIC DNA]</scope>
    <source>
        <strain evidence="1 2">CBS 121175</strain>
    </source>
</reference>
<keyword evidence="2" id="KW-1185">Reference proteome</keyword>
<name>A0A5C3KTE4_COPMA</name>
<sequence>MGGFLSGHPIVSASMSLELARSAMYNAEFPGTGLAGWKRWCEAGFPLLSAPLGRNPVTPARTVVCSNPFQPAYRVFTVYVACFSFAPC</sequence>
<dbReference type="AlphaFoldDB" id="A0A5C3KTE4"/>